<sequence>MAVMSTLNQISSSVTPTETIIFLLGALALHHLVTYLFTQYNNAKFAREHGCLPPPRWKAGILGIPHFLEMVRAAKKKEHVQFITSRWTPGWYTFIQNQFGYDSIQTADPENIKTILATSFKDFELGFTRKDAFHDMLGEGIFTLDGKGWEYSRGLLRPQFSREQVADTEMLKIHVERVLEHMKNAEGTEVDLQPWFYCLTLDSATEFLFGESAESLIKGEEDQKGFAYAFNEGQHWIMWKLRWRKLAKLWNPSEMVRINKNVHGFVDRYVNMALNREKYPLPIEMQKKYVFLDQVAQHQKDPKALRDQMLNILLAGRDTTAGLIGWTFYLLSRHQHIYKKLRDELEEAFGTGEPGVWRLPTFEGLKDVVYLRYVLNEVLRLYPSVPLNGRDCVRNTVLPVGGGPDGLSPVFVHKGMRVQYSVYAMHRRKDIYGEDALEFRPERWGDGSKIGRGWEYLPFNGGPRICLGQQYALTEAGFTIARIMQNYEMMEAVNPFEDPKIEATLTMGPQQCCVRLIPVRK</sequence>
<dbReference type="InterPro" id="IPR002402">
    <property type="entry name" value="Cyt_P450_E_grp-II"/>
</dbReference>
<dbReference type="Gene3D" id="1.10.630.10">
    <property type="entry name" value="Cytochrome P450"/>
    <property type="match status" value="1"/>
</dbReference>
<dbReference type="GO" id="GO:0020037">
    <property type="term" value="F:heme binding"/>
    <property type="evidence" value="ECO:0007669"/>
    <property type="project" value="InterPro"/>
</dbReference>
<keyword evidence="5 9" id="KW-0560">Oxidoreductase</keyword>
<keyword evidence="6 8" id="KW-0408">Iron</keyword>
<evidence type="ECO:0000256" key="3">
    <source>
        <dbReference type="ARBA" id="ARBA00022617"/>
    </source>
</evidence>
<evidence type="ECO:0000256" key="8">
    <source>
        <dbReference type="PIRSR" id="PIRSR602402-1"/>
    </source>
</evidence>
<dbReference type="PRINTS" id="PR00464">
    <property type="entry name" value="EP450II"/>
</dbReference>
<comment type="similarity">
    <text evidence="2 9">Belongs to the cytochrome P450 family.</text>
</comment>
<dbReference type="PRINTS" id="PR01239">
    <property type="entry name" value="EP450IICYP52"/>
</dbReference>
<dbReference type="CDD" id="cd11063">
    <property type="entry name" value="CYP52"/>
    <property type="match status" value="1"/>
</dbReference>
<reference evidence="10 11" key="1">
    <citation type="journal article" date="2013" name="PLoS Genet.">
        <title>The genome and development-dependent transcriptomes of Pyronema confluens: a window into fungal evolution.</title>
        <authorList>
            <person name="Traeger S."/>
            <person name="Altegoer F."/>
            <person name="Freitag M."/>
            <person name="Gabaldon T."/>
            <person name="Kempken F."/>
            <person name="Kumar A."/>
            <person name="Marcet-Houben M."/>
            <person name="Poggeler S."/>
            <person name="Stajich J.E."/>
            <person name="Nowrousian M."/>
        </authorList>
    </citation>
    <scope>NUCLEOTIDE SEQUENCE [LARGE SCALE GENOMIC DNA]</scope>
    <source>
        <strain evidence="11">CBS 100304</strain>
        <tissue evidence="10">Vegetative mycelium</tissue>
    </source>
</reference>
<dbReference type="SUPFAM" id="SSF48264">
    <property type="entry name" value="Cytochrome P450"/>
    <property type="match status" value="1"/>
</dbReference>
<evidence type="ECO:0000313" key="11">
    <source>
        <dbReference type="Proteomes" id="UP000018144"/>
    </source>
</evidence>
<dbReference type="GO" id="GO:0016712">
    <property type="term" value="F:oxidoreductase activity, acting on paired donors, with incorporation or reduction of molecular oxygen, reduced flavin or flavoprotein as one donor, and incorporation of one atom of oxygen"/>
    <property type="evidence" value="ECO:0007669"/>
    <property type="project" value="InterPro"/>
</dbReference>
<dbReference type="PROSITE" id="PS00086">
    <property type="entry name" value="CYTOCHROME_P450"/>
    <property type="match status" value="1"/>
</dbReference>
<dbReference type="InterPro" id="IPR036396">
    <property type="entry name" value="Cyt_P450_sf"/>
</dbReference>
<feature type="binding site" description="axial binding residue" evidence="8">
    <location>
        <position position="466"/>
    </location>
    <ligand>
        <name>heme</name>
        <dbReference type="ChEBI" id="CHEBI:30413"/>
    </ligand>
    <ligandPart>
        <name>Fe</name>
        <dbReference type="ChEBI" id="CHEBI:18248"/>
    </ligandPart>
</feature>
<accession>U4LA29</accession>
<dbReference type="GO" id="GO:0005506">
    <property type="term" value="F:iron ion binding"/>
    <property type="evidence" value="ECO:0007669"/>
    <property type="project" value="InterPro"/>
</dbReference>
<dbReference type="InterPro" id="IPR047146">
    <property type="entry name" value="Cyt_P450_E_CYP52_fungi"/>
</dbReference>
<evidence type="ECO:0000256" key="2">
    <source>
        <dbReference type="ARBA" id="ARBA00010617"/>
    </source>
</evidence>
<keyword evidence="4 8" id="KW-0479">Metal-binding</keyword>
<organism evidence="10 11">
    <name type="scientific">Pyronema omphalodes (strain CBS 100304)</name>
    <name type="common">Pyronema confluens</name>
    <dbReference type="NCBI Taxonomy" id="1076935"/>
    <lineage>
        <taxon>Eukaryota</taxon>
        <taxon>Fungi</taxon>
        <taxon>Dikarya</taxon>
        <taxon>Ascomycota</taxon>
        <taxon>Pezizomycotina</taxon>
        <taxon>Pezizomycetes</taxon>
        <taxon>Pezizales</taxon>
        <taxon>Pyronemataceae</taxon>
        <taxon>Pyronema</taxon>
    </lineage>
</organism>
<evidence type="ECO:0000256" key="4">
    <source>
        <dbReference type="ARBA" id="ARBA00022723"/>
    </source>
</evidence>
<dbReference type="Proteomes" id="UP000018144">
    <property type="component" value="Unassembled WGS sequence"/>
</dbReference>
<name>U4LA29_PYROM</name>
<evidence type="ECO:0000313" key="10">
    <source>
        <dbReference type="EMBL" id="CCX14453.1"/>
    </source>
</evidence>
<dbReference type="PANTHER" id="PTHR24287">
    <property type="entry name" value="P450, PUTATIVE (EUROFUNG)-RELATED"/>
    <property type="match status" value="1"/>
</dbReference>
<dbReference type="OrthoDB" id="1470350at2759"/>
<keyword evidence="11" id="KW-1185">Reference proteome</keyword>
<evidence type="ECO:0000256" key="9">
    <source>
        <dbReference type="RuleBase" id="RU000461"/>
    </source>
</evidence>
<comment type="cofactor">
    <cofactor evidence="1 8">
        <name>heme</name>
        <dbReference type="ChEBI" id="CHEBI:30413"/>
    </cofactor>
</comment>
<dbReference type="Pfam" id="PF00067">
    <property type="entry name" value="p450"/>
    <property type="match status" value="1"/>
</dbReference>
<proteinExistence type="inferred from homology"/>
<evidence type="ECO:0000256" key="1">
    <source>
        <dbReference type="ARBA" id="ARBA00001971"/>
    </source>
</evidence>
<dbReference type="InterPro" id="IPR001128">
    <property type="entry name" value="Cyt_P450"/>
</dbReference>
<dbReference type="eggNOG" id="KOG0157">
    <property type="taxonomic scope" value="Eukaryota"/>
</dbReference>
<dbReference type="InterPro" id="IPR002974">
    <property type="entry name" value="Cyt_P450_E_CYP52_ascomycetes"/>
</dbReference>
<evidence type="ECO:0000256" key="5">
    <source>
        <dbReference type="ARBA" id="ARBA00023002"/>
    </source>
</evidence>
<evidence type="ECO:0000256" key="7">
    <source>
        <dbReference type="ARBA" id="ARBA00023033"/>
    </source>
</evidence>
<dbReference type="PRINTS" id="PR00385">
    <property type="entry name" value="P450"/>
</dbReference>
<dbReference type="InterPro" id="IPR017972">
    <property type="entry name" value="Cyt_P450_CS"/>
</dbReference>
<protein>
    <submittedName>
        <fullName evidence="10">Similar to Cytochrome P450 52A12 acc. no. Q9Y757</fullName>
    </submittedName>
</protein>
<evidence type="ECO:0000256" key="6">
    <source>
        <dbReference type="ARBA" id="ARBA00023004"/>
    </source>
</evidence>
<dbReference type="OMA" id="PLKYTPM"/>
<dbReference type="PANTHER" id="PTHR24287:SF1">
    <property type="entry name" value="P450, PUTATIVE (EUROFUNG)-RELATED"/>
    <property type="match status" value="1"/>
</dbReference>
<dbReference type="STRING" id="1076935.U4LA29"/>
<gene>
    <name evidence="10" type="ORF">PCON_14046</name>
</gene>
<dbReference type="AlphaFoldDB" id="U4LA29"/>
<dbReference type="EMBL" id="HF935995">
    <property type="protein sequence ID" value="CCX14453.1"/>
    <property type="molecule type" value="Genomic_DNA"/>
</dbReference>
<keyword evidence="7 9" id="KW-0503">Monooxygenase</keyword>
<keyword evidence="3 8" id="KW-0349">Heme</keyword>